<name>D7CQ20_TRURR</name>
<dbReference type="KEGG" id="tra:Trad_1686"/>
<gene>
    <name evidence="10" type="ordered locus">Trad_1686</name>
</gene>
<feature type="transmembrane region" description="Helical" evidence="8">
    <location>
        <begin position="269"/>
        <end position="291"/>
    </location>
</feature>
<dbReference type="GO" id="GO:0005886">
    <property type="term" value="C:plasma membrane"/>
    <property type="evidence" value="ECO:0007669"/>
    <property type="project" value="UniProtKB-SubCell"/>
</dbReference>
<keyword evidence="3 7" id="KW-0812">Transmembrane</keyword>
<reference evidence="11" key="1">
    <citation type="submission" date="2010-05" db="EMBL/GenBank/DDBJ databases">
        <title>The complete genome of Truepera radiovictris DSM 17093.</title>
        <authorList>
            <consortium name="US DOE Joint Genome Institute (JGI-PGF)"/>
            <person name="Lucas S."/>
            <person name="Copeland A."/>
            <person name="Lapidus A."/>
            <person name="Glavina del Rio T."/>
            <person name="Dalin E."/>
            <person name="Tice H."/>
            <person name="Bruce D."/>
            <person name="Goodwin L."/>
            <person name="Pitluck S."/>
            <person name="Kyrpides N."/>
            <person name="Mavromatis K."/>
            <person name="Ovchinnikova G."/>
            <person name="Munk A.C."/>
            <person name="Detter J.C."/>
            <person name="Han C."/>
            <person name="Tapia R."/>
            <person name="Land M."/>
            <person name="Hauser L."/>
            <person name="Markowitz V."/>
            <person name="Cheng J.-F."/>
            <person name="Hugenholtz P."/>
            <person name="Woyke T."/>
            <person name="Wu D."/>
            <person name="Tindall B."/>
            <person name="Pomrenke H.G."/>
            <person name="Brambilla E."/>
            <person name="Klenk H.-P."/>
            <person name="Eisen J.A."/>
        </authorList>
    </citation>
    <scope>NUCLEOTIDE SEQUENCE [LARGE SCALE GENOMIC DNA]</scope>
    <source>
        <strain evidence="11">DSM 17093 / CIP 108686 / LMG 22925 / RQ-24</strain>
    </source>
</reference>
<evidence type="ECO:0000313" key="10">
    <source>
        <dbReference type="EMBL" id="ADI14804.1"/>
    </source>
</evidence>
<evidence type="ECO:0000256" key="3">
    <source>
        <dbReference type="ARBA" id="ARBA00022692"/>
    </source>
</evidence>
<feature type="transmembrane region" description="Helical" evidence="8">
    <location>
        <begin position="440"/>
        <end position="460"/>
    </location>
</feature>
<feature type="transmembrane region" description="Helical" evidence="8">
    <location>
        <begin position="331"/>
        <end position="350"/>
    </location>
</feature>
<feature type="transmembrane region" description="Helical" evidence="8">
    <location>
        <begin position="166"/>
        <end position="196"/>
    </location>
</feature>
<dbReference type="STRING" id="649638.Trad_1686"/>
<comment type="subcellular location">
    <subcellularLocation>
        <location evidence="1">Cell membrane</location>
        <topology evidence="1">Multi-pass membrane protein</topology>
    </subcellularLocation>
    <subcellularLocation>
        <location evidence="7">Membrane</location>
        <topology evidence="7">Multi-pass membrane protein</topology>
    </subcellularLocation>
</comment>
<feature type="transmembrane region" description="Helical" evidence="8">
    <location>
        <begin position="12"/>
        <end position="35"/>
    </location>
</feature>
<evidence type="ECO:0000256" key="7">
    <source>
        <dbReference type="RuleBase" id="RU000320"/>
    </source>
</evidence>
<feature type="domain" description="NADH:quinone oxidoreductase/Mrp antiporter transmembrane" evidence="9">
    <location>
        <begin position="131"/>
        <end position="374"/>
    </location>
</feature>
<organism evidence="10 11">
    <name type="scientific">Truepera radiovictrix (strain DSM 17093 / CIP 108686 / LMG 22925 / RQ-24)</name>
    <dbReference type="NCBI Taxonomy" id="649638"/>
    <lineage>
        <taxon>Bacteria</taxon>
        <taxon>Thermotogati</taxon>
        <taxon>Deinococcota</taxon>
        <taxon>Deinococci</taxon>
        <taxon>Trueperales</taxon>
        <taxon>Trueperaceae</taxon>
        <taxon>Truepera</taxon>
    </lineage>
</organism>
<evidence type="ECO:0000256" key="5">
    <source>
        <dbReference type="ARBA" id="ARBA00023002"/>
    </source>
</evidence>
<dbReference type="AlphaFoldDB" id="D7CQ20"/>
<feature type="transmembrane region" description="Helical" evidence="8">
    <location>
        <begin position="137"/>
        <end position="154"/>
    </location>
</feature>
<proteinExistence type="predicted"/>
<dbReference type="InterPro" id="IPR052175">
    <property type="entry name" value="ComplexI-like_HydComp"/>
</dbReference>
<feature type="transmembrane region" description="Helical" evidence="8">
    <location>
        <begin position="408"/>
        <end position="428"/>
    </location>
</feature>
<feature type="transmembrane region" description="Helical" evidence="8">
    <location>
        <begin position="362"/>
        <end position="380"/>
    </location>
</feature>
<protein>
    <submittedName>
        <fullName evidence="10">NADH/Ubiquinone/plastoquinone (Complex I)</fullName>
    </submittedName>
</protein>
<feature type="transmembrane region" description="Helical" evidence="8">
    <location>
        <begin position="558"/>
        <end position="578"/>
    </location>
</feature>
<dbReference type="GO" id="GO:0016491">
    <property type="term" value="F:oxidoreductase activity"/>
    <property type="evidence" value="ECO:0007669"/>
    <property type="project" value="UniProtKB-KW"/>
</dbReference>
<evidence type="ECO:0000313" key="11">
    <source>
        <dbReference type="Proteomes" id="UP000000379"/>
    </source>
</evidence>
<feature type="transmembrane region" description="Helical" evidence="8">
    <location>
        <begin position="298"/>
        <end position="319"/>
    </location>
</feature>
<dbReference type="PANTHER" id="PTHR42682">
    <property type="entry name" value="HYDROGENASE-4 COMPONENT F"/>
    <property type="match status" value="1"/>
</dbReference>
<keyword evidence="11" id="KW-1185">Reference proteome</keyword>
<dbReference type="EMBL" id="CP002049">
    <property type="protein sequence ID" value="ADI14804.1"/>
    <property type="molecule type" value="Genomic_DNA"/>
</dbReference>
<keyword evidence="5" id="KW-0560">Oxidoreductase</keyword>
<dbReference type="PRINTS" id="PR01434">
    <property type="entry name" value="NADHDHGNASE5"/>
</dbReference>
<feature type="transmembrane region" description="Helical" evidence="8">
    <location>
        <begin position="208"/>
        <end position="230"/>
    </location>
</feature>
<feature type="transmembrane region" description="Helical" evidence="8">
    <location>
        <begin position="466"/>
        <end position="494"/>
    </location>
</feature>
<dbReference type="eggNOG" id="COG0651">
    <property type="taxonomic scope" value="Bacteria"/>
</dbReference>
<reference evidence="10 11" key="2">
    <citation type="journal article" date="2011" name="Stand. Genomic Sci.">
        <title>Complete genome sequence of Truepera radiovictrix type strain (RQ-24).</title>
        <authorList>
            <person name="Ivanova N."/>
            <person name="Rohde C."/>
            <person name="Munk C."/>
            <person name="Nolan M."/>
            <person name="Lucas S."/>
            <person name="Del Rio T.G."/>
            <person name="Tice H."/>
            <person name="Deshpande S."/>
            <person name="Cheng J.F."/>
            <person name="Tapia R."/>
            <person name="Han C."/>
            <person name="Goodwin L."/>
            <person name="Pitluck S."/>
            <person name="Liolios K."/>
            <person name="Mavromatis K."/>
            <person name="Mikhailova N."/>
            <person name="Pati A."/>
            <person name="Chen A."/>
            <person name="Palaniappan K."/>
            <person name="Land M."/>
            <person name="Hauser L."/>
            <person name="Chang Y.J."/>
            <person name="Jeffries C.D."/>
            <person name="Brambilla E."/>
            <person name="Rohde M."/>
            <person name="Goker M."/>
            <person name="Tindall B.J."/>
            <person name="Woyke T."/>
            <person name="Bristow J."/>
            <person name="Eisen J.A."/>
            <person name="Markowitz V."/>
            <person name="Hugenholtz P."/>
            <person name="Kyrpides N.C."/>
            <person name="Klenk H.P."/>
            <person name="Lapidus A."/>
        </authorList>
    </citation>
    <scope>NUCLEOTIDE SEQUENCE [LARGE SCALE GENOMIC DNA]</scope>
    <source>
        <strain evidence="11">DSM 17093 / CIP 108686 / LMG 22925 / RQ-24</strain>
    </source>
</reference>
<evidence type="ECO:0000256" key="2">
    <source>
        <dbReference type="ARBA" id="ARBA00022475"/>
    </source>
</evidence>
<feature type="transmembrane region" description="Helical" evidence="8">
    <location>
        <begin position="42"/>
        <end position="61"/>
    </location>
</feature>
<accession>D7CQ20</accession>
<feature type="transmembrane region" description="Helical" evidence="8">
    <location>
        <begin position="242"/>
        <end position="263"/>
    </location>
</feature>
<keyword evidence="4 8" id="KW-1133">Transmembrane helix</keyword>
<sequence length="581" mass="60214">MNGALVSLPFPALLPWSVAWLVVLAPPLLLAPLVLIPRVRPAALRLAPWAPLGALAAALLAPLGEVARLPLLLTTHVGLTPLTQAFLLFTAPLWLLAGLYGRRYLADDPAAAPFWGAFLLTLTGNLGVLIARDVVTFYLFFTLMSFAAYPLVVHERTPRARRAARIYLSLVIVGEAFLLPATILIASAGGVMLGAVPDVVAEAPRRDLIIALALAGFGVKAGALPLHLWLPLAHPAAPTPASAVLSGTMIKTGLLGWAVFLPLGTALPGWGRLVMVMGVAAALYGALVGVTQKHPKTVLAYSSISQMGLMTVALGLALYAPVATEAARTALVVYAAHHAFAKVGLFLGVGVAPKARGRAQKLVVGAGLVLAALALTGAPLTSGAVAKGYLTAATGALSPDEPLPLEPLLQLAAIGTTLLMARFLVTVWPRGAGPAAPIPLGLLLPWLVTLLAVAFGVLALPEGPAYLIYSAGALSALSPALIGALLALLVWLLYRYGFLDARPGIPEGDLVAPLAALSGGLQRAWARLVPFWRHLTTPEAGARPKGSLGARLTALENLLGWTAAGGLFLFLVTTLLALQVR</sequence>
<dbReference type="Pfam" id="PF00361">
    <property type="entry name" value="Proton_antipo_M"/>
    <property type="match status" value="1"/>
</dbReference>
<dbReference type="InterPro" id="IPR001750">
    <property type="entry name" value="ND/Mrp_TM"/>
</dbReference>
<evidence type="ECO:0000256" key="4">
    <source>
        <dbReference type="ARBA" id="ARBA00022989"/>
    </source>
</evidence>
<feature type="transmembrane region" description="Helical" evidence="8">
    <location>
        <begin position="112"/>
        <end position="131"/>
    </location>
</feature>
<feature type="transmembrane region" description="Helical" evidence="8">
    <location>
        <begin position="81"/>
        <end position="100"/>
    </location>
</feature>
<evidence type="ECO:0000256" key="8">
    <source>
        <dbReference type="SAM" id="Phobius"/>
    </source>
</evidence>
<evidence type="ECO:0000256" key="6">
    <source>
        <dbReference type="ARBA" id="ARBA00023136"/>
    </source>
</evidence>
<evidence type="ECO:0000256" key="1">
    <source>
        <dbReference type="ARBA" id="ARBA00004651"/>
    </source>
</evidence>
<dbReference type="HOGENOM" id="CLU_022930_0_0_0"/>
<keyword evidence="2" id="KW-1003">Cell membrane</keyword>
<evidence type="ECO:0000259" key="9">
    <source>
        <dbReference type="Pfam" id="PF00361"/>
    </source>
</evidence>
<dbReference type="PANTHER" id="PTHR42682:SF4">
    <property type="entry name" value="NADH-UBIQUINONE_PLASTOQUINONE"/>
    <property type="match status" value="1"/>
</dbReference>
<dbReference type="Proteomes" id="UP000000379">
    <property type="component" value="Chromosome"/>
</dbReference>
<keyword evidence="6 8" id="KW-0472">Membrane</keyword>